<evidence type="ECO:0000256" key="1">
    <source>
        <dbReference type="ARBA" id="ARBA00001954"/>
    </source>
</evidence>
<evidence type="ECO:0000256" key="4">
    <source>
        <dbReference type="ARBA" id="ARBA00023002"/>
    </source>
</evidence>
<comment type="caution">
    <text evidence="6">The sequence shown here is derived from an EMBL/GenBank/DDBJ whole genome shotgun (WGS) entry which is preliminary data.</text>
</comment>
<proteinExistence type="inferred from homology"/>
<dbReference type="PANTHER" id="PTHR10543:SF89">
    <property type="entry name" value="CAROTENOID 9,10(9',10')-CLEAVAGE DIOXYGENASE 1"/>
    <property type="match status" value="1"/>
</dbReference>
<comment type="similarity">
    <text evidence="2">Belongs to the carotenoid oxygenase family.</text>
</comment>
<keyword evidence="5" id="KW-0408">Iron</keyword>
<keyword evidence="3" id="KW-0479">Metal-binding</keyword>
<keyword evidence="7" id="KW-1185">Reference proteome</keyword>
<sequence>MQRREFLLKGLAAFTATALMLQSRSLWALQGKSYAELFDNELKKQPVLKGWQGLSDDIAPYSVAWEGKLPAELYGTRFYRNGPGLQCRAGERYQHWFDGDGFINQFTFGDRLSHQGRFVRTAKFEQESRAGHFLYNGAGSHVADAKAIRSNETINTANTALLPLGDEILALWEAGAPYSLDSQSLETKGAVSFAEPLTGVPFSAHPHKDRQGFIWNFGDLNLLGYPGMMLYQLDSRGKLLKYKTIPVEPGYVHDFVVTDNYLMFYLPPIKLERGGLYLESLKWQAGEGGRLLLVDKNSLTISHEIPFEPGFVFHFGNGFELAETGGGRELCVSLCWYPNADVMLTAMQQVADPAHLLKTDKAELCTLRINLNTFSAKLEHSGVAFEFIQFDKRESAAPGVTHYGVSKQEGNIFNGLTSVSQTANGVPDKLQHYRFGDGVVAEEPLYLPSAAHGGYLINTSLDYLAGKTHVNVFVAERLSDGPIARATLKQQLPLGFHGAAV</sequence>
<reference evidence="6 7" key="1">
    <citation type="submission" date="2021-05" db="EMBL/GenBank/DDBJ databases">
        <title>Shewanella sp. JM162201.</title>
        <authorList>
            <person name="Xu S."/>
            <person name="Li A."/>
        </authorList>
    </citation>
    <scope>NUCLEOTIDE SEQUENCE [LARGE SCALE GENOMIC DNA]</scope>
    <source>
        <strain evidence="6 7">JM162201</strain>
    </source>
</reference>
<dbReference type="RefSeq" id="WP_214506134.1">
    <property type="nucleotide sequence ID" value="NZ_JAHEPS010000001.1"/>
</dbReference>
<organism evidence="6 7">
    <name type="scientific">Shewanella jiangmenensis</name>
    <dbReference type="NCBI Taxonomy" id="2837387"/>
    <lineage>
        <taxon>Bacteria</taxon>
        <taxon>Pseudomonadati</taxon>
        <taxon>Pseudomonadota</taxon>
        <taxon>Gammaproteobacteria</taxon>
        <taxon>Alteromonadales</taxon>
        <taxon>Shewanellaceae</taxon>
        <taxon>Shewanella</taxon>
    </lineage>
</organism>
<dbReference type="PANTHER" id="PTHR10543">
    <property type="entry name" value="BETA-CAROTENE DIOXYGENASE"/>
    <property type="match status" value="1"/>
</dbReference>
<evidence type="ECO:0000256" key="2">
    <source>
        <dbReference type="ARBA" id="ARBA00006787"/>
    </source>
</evidence>
<comment type="cofactor">
    <cofactor evidence="1">
        <name>Fe(2+)</name>
        <dbReference type="ChEBI" id="CHEBI:29033"/>
    </cofactor>
</comment>
<keyword evidence="4" id="KW-0560">Oxidoreductase</keyword>
<evidence type="ECO:0000313" key="6">
    <source>
        <dbReference type="EMBL" id="MBT1443991.1"/>
    </source>
</evidence>
<name>A0ABS5V0J3_9GAMM</name>
<accession>A0ABS5V0J3</accession>
<gene>
    <name evidence="6" type="ORF">KJI95_05555</name>
</gene>
<protein>
    <submittedName>
        <fullName evidence="6">Carotenoid oxygenase family protein</fullName>
    </submittedName>
</protein>
<evidence type="ECO:0000256" key="3">
    <source>
        <dbReference type="ARBA" id="ARBA00022723"/>
    </source>
</evidence>
<evidence type="ECO:0000313" key="7">
    <source>
        <dbReference type="Proteomes" id="UP001195903"/>
    </source>
</evidence>
<dbReference type="Proteomes" id="UP001195903">
    <property type="component" value="Unassembled WGS sequence"/>
</dbReference>
<dbReference type="InterPro" id="IPR004294">
    <property type="entry name" value="Carotenoid_Oase"/>
</dbReference>
<evidence type="ECO:0000256" key="5">
    <source>
        <dbReference type="ARBA" id="ARBA00023004"/>
    </source>
</evidence>
<dbReference type="EMBL" id="JAHEPS010000001">
    <property type="protein sequence ID" value="MBT1443991.1"/>
    <property type="molecule type" value="Genomic_DNA"/>
</dbReference>
<dbReference type="Pfam" id="PF03055">
    <property type="entry name" value="RPE65"/>
    <property type="match status" value="1"/>
</dbReference>